<accession>A0A4Z2GBH9</accession>
<feature type="region of interest" description="Disordered" evidence="1">
    <location>
        <begin position="17"/>
        <end position="44"/>
    </location>
</feature>
<protein>
    <submittedName>
        <fullName evidence="2">Uncharacterized protein</fullName>
    </submittedName>
</protein>
<dbReference type="EMBL" id="SRLO01000625">
    <property type="protein sequence ID" value="TNN50263.1"/>
    <property type="molecule type" value="Genomic_DNA"/>
</dbReference>
<keyword evidence="3" id="KW-1185">Reference proteome</keyword>
<name>A0A4Z2GBH9_9TELE</name>
<gene>
    <name evidence="2" type="ORF">EYF80_039548</name>
</gene>
<proteinExistence type="predicted"/>
<organism evidence="2 3">
    <name type="scientific">Liparis tanakae</name>
    <name type="common">Tanaka's snailfish</name>
    <dbReference type="NCBI Taxonomy" id="230148"/>
    <lineage>
        <taxon>Eukaryota</taxon>
        <taxon>Metazoa</taxon>
        <taxon>Chordata</taxon>
        <taxon>Craniata</taxon>
        <taxon>Vertebrata</taxon>
        <taxon>Euteleostomi</taxon>
        <taxon>Actinopterygii</taxon>
        <taxon>Neopterygii</taxon>
        <taxon>Teleostei</taxon>
        <taxon>Neoteleostei</taxon>
        <taxon>Acanthomorphata</taxon>
        <taxon>Eupercaria</taxon>
        <taxon>Perciformes</taxon>
        <taxon>Cottioidei</taxon>
        <taxon>Cottales</taxon>
        <taxon>Liparidae</taxon>
        <taxon>Liparis</taxon>
    </lineage>
</organism>
<dbReference type="AlphaFoldDB" id="A0A4Z2GBH9"/>
<evidence type="ECO:0000313" key="3">
    <source>
        <dbReference type="Proteomes" id="UP000314294"/>
    </source>
</evidence>
<evidence type="ECO:0000313" key="2">
    <source>
        <dbReference type="EMBL" id="TNN50263.1"/>
    </source>
</evidence>
<dbReference type="Proteomes" id="UP000314294">
    <property type="component" value="Unassembled WGS sequence"/>
</dbReference>
<feature type="compositionally biased region" description="Polar residues" evidence="1">
    <location>
        <begin position="17"/>
        <end position="30"/>
    </location>
</feature>
<sequence length="76" mass="8039">MDRTPLGLSLGSMVTSTALGDTSTASPRMVSSSKTRSCFSSRQSNSLHLPLTTSLVPHYLHLVLTPFSPAAPPSPR</sequence>
<reference evidence="2 3" key="1">
    <citation type="submission" date="2019-03" db="EMBL/GenBank/DDBJ databases">
        <title>First draft genome of Liparis tanakae, snailfish: a comprehensive survey of snailfish specific genes.</title>
        <authorList>
            <person name="Kim W."/>
            <person name="Song I."/>
            <person name="Jeong J.-H."/>
            <person name="Kim D."/>
            <person name="Kim S."/>
            <person name="Ryu S."/>
            <person name="Song J.Y."/>
            <person name="Lee S.K."/>
        </authorList>
    </citation>
    <scope>NUCLEOTIDE SEQUENCE [LARGE SCALE GENOMIC DNA]</scope>
    <source>
        <tissue evidence="2">Muscle</tissue>
    </source>
</reference>
<feature type="compositionally biased region" description="Low complexity" evidence="1">
    <location>
        <begin position="31"/>
        <end position="44"/>
    </location>
</feature>
<comment type="caution">
    <text evidence="2">The sequence shown here is derived from an EMBL/GenBank/DDBJ whole genome shotgun (WGS) entry which is preliminary data.</text>
</comment>
<evidence type="ECO:0000256" key="1">
    <source>
        <dbReference type="SAM" id="MobiDB-lite"/>
    </source>
</evidence>